<dbReference type="GO" id="GO:0004558">
    <property type="term" value="F:alpha-1,4-glucosidase activity"/>
    <property type="evidence" value="ECO:0007669"/>
    <property type="project" value="TreeGrafter"/>
</dbReference>
<comment type="subcellular location">
    <subcellularLocation>
        <location evidence="1">Membrane</location>
    </subcellularLocation>
</comment>
<organism evidence="10 11">
    <name type="scientific">Cherax quadricarinatus</name>
    <name type="common">Australian red claw crayfish</name>
    <dbReference type="NCBI Taxonomy" id="27406"/>
    <lineage>
        <taxon>Eukaryota</taxon>
        <taxon>Metazoa</taxon>
        <taxon>Ecdysozoa</taxon>
        <taxon>Arthropoda</taxon>
        <taxon>Crustacea</taxon>
        <taxon>Multicrustacea</taxon>
        <taxon>Malacostraca</taxon>
        <taxon>Eumalacostraca</taxon>
        <taxon>Eucarida</taxon>
        <taxon>Decapoda</taxon>
        <taxon>Pleocyemata</taxon>
        <taxon>Astacidea</taxon>
        <taxon>Parastacoidea</taxon>
        <taxon>Parastacidae</taxon>
        <taxon>Cherax</taxon>
    </lineage>
</organism>
<evidence type="ECO:0000256" key="6">
    <source>
        <dbReference type="RuleBase" id="RU361185"/>
    </source>
</evidence>
<dbReference type="Gene3D" id="2.60.40.1180">
    <property type="entry name" value="Golgi alpha-mannosidase II"/>
    <property type="match status" value="2"/>
</dbReference>
<dbReference type="AlphaFoldDB" id="A0AAW0WDR0"/>
<evidence type="ECO:0000259" key="9">
    <source>
        <dbReference type="PROSITE" id="PS51448"/>
    </source>
</evidence>
<evidence type="ECO:0000256" key="8">
    <source>
        <dbReference type="SAM" id="Phobius"/>
    </source>
</evidence>
<protein>
    <recommendedName>
        <fullName evidence="9">P-type domain-containing protein</fullName>
    </recommendedName>
</protein>
<dbReference type="EMBL" id="JARKIK010000083">
    <property type="protein sequence ID" value="KAK8725435.1"/>
    <property type="molecule type" value="Genomic_DNA"/>
</dbReference>
<reference evidence="10 11" key="1">
    <citation type="journal article" date="2024" name="BMC Genomics">
        <title>Genome assembly of redclaw crayfish (Cherax quadricarinatus) provides insights into its immune adaptation and hypoxia tolerance.</title>
        <authorList>
            <person name="Liu Z."/>
            <person name="Zheng J."/>
            <person name="Li H."/>
            <person name="Fang K."/>
            <person name="Wang S."/>
            <person name="He J."/>
            <person name="Zhou D."/>
            <person name="Weng S."/>
            <person name="Chi M."/>
            <person name="Gu Z."/>
            <person name="He J."/>
            <person name="Li F."/>
            <person name="Wang M."/>
        </authorList>
    </citation>
    <scope>NUCLEOTIDE SEQUENCE [LARGE SCALE GENOMIC DNA]</scope>
    <source>
        <strain evidence="10">ZL_2023a</strain>
    </source>
</reference>
<dbReference type="Pfam" id="PF13802">
    <property type="entry name" value="Gal_mutarotas_2"/>
    <property type="match status" value="1"/>
</dbReference>
<dbReference type="Pfam" id="PF21365">
    <property type="entry name" value="Glyco_hydro_31_3rd"/>
    <property type="match status" value="1"/>
</dbReference>
<feature type="region of interest" description="Disordered" evidence="7">
    <location>
        <begin position="23"/>
        <end position="50"/>
    </location>
</feature>
<dbReference type="InterPro" id="IPR013780">
    <property type="entry name" value="Glyco_hydro_b"/>
</dbReference>
<keyword evidence="6" id="KW-0378">Hydrolase</keyword>
<comment type="similarity">
    <text evidence="2 6">Belongs to the glycosyl hydrolase 31 family.</text>
</comment>
<feature type="transmembrane region" description="Helical" evidence="8">
    <location>
        <begin position="84"/>
        <end position="108"/>
    </location>
</feature>
<evidence type="ECO:0000256" key="3">
    <source>
        <dbReference type="ARBA" id="ARBA00023136"/>
    </source>
</evidence>
<keyword evidence="8" id="KW-0812">Transmembrane</keyword>
<name>A0AAW0WDR0_CHEQU</name>
<dbReference type="PROSITE" id="PS51448">
    <property type="entry name" value="P_TREFOIL_2"/>
    <property type="match status" value="1"/>
</dbReference>
<evidence type="ECO:0000256" key="1">
    <source>
        <dbReference type="ARBA" id="ARBA00004370"/>
    </source>
</evidence>
<dbReference type="CDD" id="cd00111">
    <property type="entry name" value="Trefoil"/>
    <property type="match status" value="1"/>
</dbReference>
<dbReference type="CDD" id="cd14752">
    <property type="entry name" value="GH31_N"/>
    <property type="match status" value="1"/>
</dbReference>
<accession>A0AAW0WDR0</accession>
<evidence type="ECO:0000256" key="2">
    <source>
        <dbReference type="ARBA" id="ARBA00007806"/>
    </source>
</evidence>
<reference evidence="10" key="2">
    <citation type="submission" date="2024-01" db="EMBL/GenBank/DDBJ databases">
        <authorList>
            <person name="He J."/>
            <person name="Wang M."/>
            <person name="Zheng J."/>
            <person name="Liu Z."/>
        </authorList>
    </citation>
    <scope>NUCLEOTIDE SEQUENCE</scope>
    <source>
        <strain evidence="10">ZL_2023a</strain>
        <tissue evidence="10">Muscle</tissue>
    </source>
</reference>
<dbReference type="InterPro" id="IPR048395">
    <property type="entry name" value="Glyco_hydro_31_C"/>
</dbReference>
<gene>
    <name evidence="10" type="ORF">OTU49_010852</name>
</gene>
<keyword evidence="6" id="KW-0326">Glycosidase</keyword>
<dbReference type="InterPro" id="IPR000519">
    <property type="entry name" value="P_trefoil_dom"/>
</dbReference>
<dbReference type="SMART" id="SM00018">
    <property type="entry name" value="PD"/>
    <property type="match status" value="1"/>
</dbReference>
<dbReference type="SUPFAM" id="SSF51011">
    <property type="entry name" value="Glycosyl hydrolase domain"/>
    <property type="match status" value="1"/>
</dbReference>
<feature type="domain" description="P-type" evidence="9">
    <location>
        <begin position="116"/>
        <end position="162"/>
    </location>
</feature>
<dbReference type="InterPro" id="IPR017853">
    <property type="entry name" value="GH"/>
</dbReference>
<dbReference type="Pfam" id="PF00088">
    <property type="entry name" value="Trefoil"/>
    <property type="match status" value="1"/>
</dbReference>
<evidence type="ECO:0000256" key="4">
    <source>
        <dbReference type="ARBA" id="ARBA00023157"/>
    </source>
</evidence>
<dbReference type="PANTHER" id="PTHR22762">
    <property type="entry name" value="ALPHA-GLUCOSIDASE"/>
    <property type="match status" value="1"/>
</dbReference>
<dbReference type="GO" id="GO:0016020">
    <property type="term" value="C:membrane"/>
    <property type="evidence" value="ECO:0007669"/>
    <property type="project" value="UniProtKB-SubCell"/>
</dbReference>
<dbReference type="Proteomes" id="UP001445076">
    <property type="component" value="Unassembled WGS sequence"/>
</dbReference>
<sequence length="990" mass="110227">MPGLWRKITGTVIITNVDDEEGASVVASTPRTGESKKSKTQAKPTPEPKVELSYEEKQEKTAELKYKKEPTCIDRLLFGKVVRLVYMLILCFLLGLIVPYILATYAFIQTSDNVRGTCALNVSYRFDCLPGKVTGEDQCHALGCCFNVDMQDMYAPICYHSVPSEYGYIVEDTNDEALDSYPVFHRMGSDEDLTLNLTFLRKVSNFGTPSWPLQLKIQRRGNDVVRILLWSPGHDDLINDDFISHPGSDQQLDVVVEEQAGGDFNVTVVRLSTNETVLETVFGPLIYSENYMEITTRLPTYNLYGLGQRDNFDLTPDFSQRERWALYNREDEFEAGSSSSLAYGSHPFFMNFENSGDMYGVYLKNSGPVEVGVLPIPAVIFRAVVGALDLRVMAGPRPRDVTQQYTSMVGVPAFPPYWSLGYHLCRSSDNSSEYDFIVDTMEEAELPYESDCIDTRLNYPNSYAALSSEAQQKIQQMRNSSRKFLLVQYPFLPVDSSAYNASRDMDVLLKLNDSIPYFGTVEGQAMGYPDYFDEKSSNWLSRYGDASAELYSLADGVILLRNTPLNEAVLNYVEWMEPFQPNCTASTPEECCPSANLPFLPFGLSDINNRTLCSFLEHPGLGNVPHMEDHNAYGSAYLRRVYQAMQQTHSNTRPFLTSQTTDPGTGVHGGHLGGFYTPDFISQKMGLVQVLEMGLYGVPMVGAPLCGTVNDTNEELRSEWCLRAHQTGAFYPLMISYNEHSHATRNPPNLGKGFSLKLALYIRQRYMILPYMYTLMYEAHTQGGVPVVRPLFYEYPHDLGSRGVSSQFLVGEGLMVSPVFTSVREETSVPVHIHFPPGCWYNLYTGALFSNSSNGTDQDVPTLLTDVNVHVRGGVVLPLQGNLQDAVMTTEEFRAAPLHLLVALSCQVNDTEGAEPDGATASGRLYVDDGATPLEQEPPADHLQMLVRENSELTVTRLPRVLGGNGICGSSHNISTLITSARVFGAPQVN</sequence>
<dbReference type="SUPFAM" id="SSF51445">
    <property type="entry name" value="(Trans)glycosidases"/>
    <property type="match status" value="1"/>
</dbReference>
<feature type="non-terminal residue" evidence="10">
    <location>
        <position position="990"/>
    </location>
</feature>
<dbReference type="InterPro" id="IPR000322">
    <property type="entry name" value="Glyco_hydro_31_TIM"/>
</dbReference>
<dbReference type="GO" id="GO:0005975">
    <property type="term" value="P:carbohydrate metabolic process"/>
    <property type="evidence" value="ECO:0007669"/>
    <property type="project" value="InterPro"/>
</dbReference>
<dbReference type="SUPFAM" id="SSF74650">
    <property type="entry name" value="Galactose mutarotase-like"/>
    <property type="match status" value="1"/>
</dbReference>
<dbReference type="SUPFAM" id="SSF57492">
    <property type="entry name" value="Trefoil"/>
    <property type="match status" value="1"/>
</dbReference>
<evidence type="ECO:0000313" key="11">
    <source>
        <dbReference type="Proteomes" id="UP001445076"/>
    </source>
</evidence>
<keyword evidence="4" id="KW-1015">Disulfide bond</keyword>
<dbReference type="GO" id="GO:0030246">
    <property type="term" value="F:carbohydrate binding"/>
    <property type="evidence" value="ECO:0007669"/>
    <property type="project" value="InterPro"/>
</dbReference>
<dbReference type="InterPro" id="IPR025887">
    <property type="entry name" value="Glyco_hydro_31_N_dom"/>
</dbReference>
<proteinExistence type="inferred from homology"/>
<evidence type="ECO:0000256" key="7">
    <source>
        <dbReference type="SAM" id="MobiDB-lite"/>
    </source>
</evidence>
<dbReference type="Gene3D" id="2.60.40.1760">
    <property type="entry name" value="glycosyl hydrolase (family 31)"/>
    <property type="match status" value="1"/>
</dbReference>
<dbReference type="InterPro" id="IPR044913">
    <property type="entry name" value="P_trefoil_dom_sf"/>
</dbReference>
<dbReference type="EMBL" id="JARKIK010000083">
    <property type="protein sequence ID" value="KAK8725434.1"/>
    <property type="molecule type" value="Genomic_DNA"/>
</dbReference>
<dbReference type="Gene3D" id="3.20.20.80">
    <property type="entry name" value="Glycosidases"/>
    <property type="match status" value="1"/>
</dbReference>
<comment type="caution">
    <text evidence="10">The sequence shown here is derived from an EMBL/GenBank/DDBJ whole genome shotgun (WGS) entry which is preliminary data.</text>
</comment>
<dbReference type="EMBL" id="JARKIK010000083">
    <property type="protein sequence ID" value="KAK8725433.1"/>
    <property type="molecule type" value="Genomic_DNA"/>
</dbReference>
<comment type="caution">
    <text evidence="5">Lacks conserved residue(s) required for the propagation of feature annotation.</text>
</comment>
<keyword evidence="11" id="KW-1185">Reference proteome</keyword>
<evidence type="ECO:0000256" key="5">
    <source>
        <dbReference type="PROSITE-ProRule" id="PRU00779"/>
    </source>
</evidence>
<keyword evidence="8" id="KW-1133">Transmembrane helix</keyword>
<dbReference type="PANTHER" id="PTHR22762:SF131">
    <property type="entry name" value="GLYCOSIDE HYDROLASE FAMILY 31 N-TERMINAL DOMAIN-CONTAINING PROTEIN"/>
    <property type="match status" value="1"/>
</dbReference>
<dbReference type="Gene3D" id="4.10.110.10">
    <property type="entry name" value="Spasmolytic Protein, domain 1"/>
    <property type="match status" value="1"/>
</dbReference>
<evidence type="ECO:0000313" key="10">
    <source>
        <dbReference type="EMBL" id="KAK8725434.1"/>
    </source>
</evidence>
<keyword evidence="3 8" id="KW-0472">Membrane</keyword>
<dbReference type="Pfam" id="PF01055">
    <property type="entry name" value="Glyco_hydro_31_2nd"/>
    <property type="match status" value="1"/>
</dbReference>
<dbReference type="InterPro" id="IPR011013">
    <property type="entry name" value="Gal_mutarotase_sf_dom"/>
</dbReference>